<dbReference type="PANTHER" id="PTHR35342">
    <property type="entry name" value="TRICARBOXYLIC TRANSPORT PROTEIN"/>
    <property type="match status" value="1"/>
</dbReference>
<comment type="caution">
    <text evidence="4">The sequence shown here is derived from an EMBL/GenBank/DDBJ whole genome shotgun (WGS) entry which is preliminary data.</text>
</comment>
<feature type="domain" description="DUF112" evidence="3">
    <location>
        <begin position="23"/>
        <end position="441"/>
    </location>
</feature>
<feature type="transmembrane region" description="Helical" evidence="2">
    <location>
        <begin position="20"/>
        <end position="53"/>
    </location>
</feature>
<evidence type="ECO:0000259" key="3">
    <source>
        <dbReference type="Pfam" id="PF01970"/>
    </source>
</evidence>
<organism evidence="4 5">
    <name type="scientific">Natronomonas aquatica</name>
    <dbReference type="NCBI Taxonomy" id="2841590"/>
    <lineage>
        <taxon>Archaea</taxon>
        <taxon>Methanobacteriati</taxon>
        <taxon>Methanobacteriota</taxon>
        <taxon>Stenosarchaea group</taxon>
        <taxon>Halobacteria</taxon>
        <taxon>Halobacteriales</taxon>
        <taxon>Natronomonadaceae</taxon>
        <taxon>Natronomonas</taxon>
    </lineage>
</organism>
<feature type="transmembrane region" description="Helical" evidence="2">
    <location>
        <begin position="392"/>
        <end position="413"/>
    </location>
</feature>
<dbReference type="Proteomes" id="UP001139494">
    <property type="component" value="Unassembled WGS sequence"/>
</dbReference>
<dbReference type="Pfam" id="PF01970">
    <property type="entry name" value="TctA"/>
    <property type="match status" value="1"/>
</dbReference>
<evidence type="ECO:0000256" key="2">
    <source>
        <dbReference type="SAM" id="Phobius"/>
    </source>
</evidence>
<feature type="compositionally biased region" description="Acidic residues" evidence="1">
    <location>
        <begin position="501"/>
        <end position="515"/>
    </location>
</feature>
<dbReference type="InterPro" id="IPR002823">
    <property type="entry name" value="DUF112_TM"/>
</dbReference>
<dbReference type="EMBL" id="JAHLKM010000011">
    <property type="protein sequence ID" value="MCQ4333705.1"/>
    <property type="molecule type" value="Genomic_DNA"/>
</dbReference>
<evidence type="ECO:0000313" key="4">
    <source>
        <dbReference type="EMBL" id="MCQ4333705.1"/>
    </source>
</evidence>
<accession>A0A9R1CTJ1</accession>
<feature type="transmembrane region" description="Helical" evidence="2">
    <location>
        <begin position="196"/>
        <end position="219"/>
    </location>
</feature>
<feature type="transmembrane region" description="Helical" evidence="2">
    <location>
        <begin position="146"/>
        <end position="165"/>
    </location>
</feature>
<feature type="transmembrane region" description="Helical" evidence="2">
    <location>
        <begin position="65"/>
        <end position="84"/>
    </location>
</feature>
<name>A0A9R1CTJ1_9EURY</name>
<keyword evidence="2" id="KW-1133">Transmembrane helix</keyword>
<keyword evidence="2" id="KW-0812">Transmembrane</keyword>
<dbReference type="RefSeq" id="WP_256029732.1">
    <property type="nucleotide sequence ID" value="NZ_JAHLKM010000011.1"/>
</dbReference>
<sequence>MTLGFVNGVIQGAALVFQPFAFLLILIGVTLGIIMGSIPGMTATMTVAVLVSFTFGMQPAEGMMLLLGIYGGALYAGSIPAILIRTPGTPSAAATIFDGFPLSQQGRAGYAIGIATVASFIGGATSVVIITFLAPEIAEIALNFQSPEFFALAFFGLTIISSVSGDSVVKGMISGLLGMLLATVGLDPMQGFPRFAFGYTQLSAGFQFIAIMIGLFGIAEGLSRYAKTLRDTEVKQNFTNIWPSIGDLQKIRNVTLASSFVGTFIGALPGAGGDIASFVTYNEAKRWISNAKPPFGEGNINGVAAAESGNNASTGGALVPTLTLGIPGDSVTAILIGALMVHGLRPGPRLFRTEPQLVYAIFVGFFTVYVVILLAGLLGARAWARIISFPQQYLWPVIFVLCVLGSIALRGNLFDVWAMVAAGILGFLLREDGYPLAPMVLGMILGPIAEENLRRSLELSSGSWSIFIQDPIAAAILGLAALSLLSPLFLGGVGESTESGSESEGEDDGDAEGED</sequence>
<feature type="transmembrane region" description="Helical" evidence="2">
    <location>
        <begin position="471"/>
        <end position="490"/>
    </location>
</feature>
<proteinExistence type="predicted"/>
<keyword evidence="2" id="KW-0472">Membrane</keyword>
<gene>
    <name evidence="4" type="ORF">KM295_09485</name>
</gene>
<evidence type="ECO:0000313" key="5">
    <source>
        <dbReference type="Proteomes" id="UP001139494"/>
    </source>
</evidence>
<keyword evidence="5" id="KW-1185">Reference proteome</keyword>
<protein>
    <submittedName>
        <fullName evidence="4">Tripartite tricarboxylate transporter permease</fullName>
    </submittedName>
</protein>
<dbReference type="AlphaFoldDB" id="A0A9R1CTJ1"/>
<reference evidence="4" key="1">
    <citation type="journal article" date="2023" name="Front. Microbiol.">
        <title>Genomic-based phylogenetic and metabolic analyses of the genus Natronomonas, and description of Natronomonas aquatica sp. nov.</title>
        <authorList>
            <person name="Garcia-Roldan A."/>
            <person name="Duran-Viseras A."/>
            <person name="de la Haba R.R."/>
            <person name="Corral P."/>
            <person name="Sanchez-Porro C."/>
            <person name="Ventosa A."/>
        </authorList>
    </citation>
    <scope>NUCLEOTIDE SEQUENCE</scope>
    <source>
        <strain evidence="4">F2-12</strain>
    </source>
</reference>
<feature type="region of interest" description="Disordered" evidence="1">
    <location>
        <begin position="495"/>
        <end position="515"/>
    </location>
</feature>
<feature type="transmembrane region" description="Helical" evidence="2">
    <location>
        <begin position="110"/>
        <end position="134"/>
    </location>
</feature>
<feature type="transmembrane region" description="Helical" evidence="2">
    <location>
        <begin position="357"/>
        <end position="380"/>
    </location>
</feature>
<dbReference type="PANTHER" id="PTHR35342:SF5">
    <property type="entry name" value="TRICARBOXYLIC TRANSPORT PROTEIN"/>
    <property type="match status" value="1"/>
</dbReference>
<evidence type="ECO:0000256" key="1">
    <source>
        <dbReference type="SAM" id="MobiDB-lite"/>
    </source>
</evidence>